<dbReference type="SMART" id="SM00642">
    <property type="entry name" value="Aamy"/>
    <property type="match status" value="1"/>
</dbReference>
<dbReference type="SUPFAM" id="SSF81296">
    <property type="entry name" value="E set domains"/>
    <property type="match status" value="1"/>
</dbReference>
<dbReference type="Gene3D" id="2.60.40.1180">
    <property type="entry name" value="Golgi alpha-mannosidase II"/>
    <property type="match status" value="1"/>
</dbReference>
<name>A0A8S1CXW2_9INSE</name>
<dbReference type="OrthoDB" id="196493at2759"/>
<keyword evidence="6" id="KW-0732">Signal</keyword>
<dbReference type="EC" id="2.4.1.18" evidence="3"/>
<dbReference type="InterPro" id="IPR006048">
    <property type="entry name" value="A-amylase/branching_C"/>
</dbReference>
<dbReference type="CDD" id="cd11321">
    <property type="entry name" value="AmyAc_bac_euk_BE"/>
    <property type="match status" value="1"/>
</dbReference>
<comment type="similarity">
    <text evidence="2">Belongs to the glycosyl hydrolase 13 family. GlgB subfamily.</text>
</comment>
<evidence type="ECO:0000313" key="8">
    <source>
        <dbReference type="EMBL" id="CAB3374722.1"/>
    </source>
</evidence>
<evidence type="ECO:0000256" key="5">
    <source>
        <dbReference type="ARBA" id="ARBA00060592"/>
    </source>
</evidence>
<evidence type="ECO:0000256" key="3">
    <source>
        <dbReference type="ARBA" id="ARBA00012541"/>
    </source>
</evidence>
<feature type="chain" id="PRO_5035751714" description="1,4-alpha-glucan branching enzyme" evidence="6">
    <location>
        <begin position="21"/>
        <end position="1153"/>
    </location>
</feature>
<evidence type="ECO:0000259" key="7">
    <source>
        <dbReference type="SMART" id="SM00642"/>
    </source>
</evidence>
<feature type="signal peptide" evidence="6">
    <location>
        <begin position="1"/>
        <end position="20"/>
    </location>
</feature>
<dbReference type="Proteomes" id="UP000494165">
    <property type="component" value="Unassembled WGS sequence"/>
</dbReference>
<evidence type="ECO:0000256" key="2">
    <source>
        <dbReference type="ARBA" id="ARBA00009000"/>
    </source>
</evidence>
<reference evidence="8 9" key="1">
    <citation type="submission" date="2020-04" db="EMBL/GenBank/DDBJ databases">
        <authorList>
            <person name="Alioto T."/>
            <person name="Alioto T."/>
            <person name="Gomez Garrido J."/>
        </authorList>
    </citation>
    <scope>NUCLEOTIDE SEQUENCE [LARGE SCALE GENOMIC DNA]</scope>
</reference>
<dbReference type="InterPro" id="IPR013780">
    <property type="entry name" value="Glyco_hydro_b"/>
</dbReference>
<dbReference type="GO" id="GO:0005978">
    <property type="term" value="P:glycogen biosynthetic process"/>
    <property type="evidence" value="ECO:0007669"/>
    <property type="project" value="TreeGrafter"/>
</dbReference>
<dbReference type="FunFam" id="2.60.40.1180:FF:000003">
    <property type="entry name" value="1,4-alpha-glucan-branching enzyme, chloroplastic/amyloplastic"/>
    <property type="match status" value="1"/>
</dbReference>
<dbReference type="FunFam" id="3.20.20.80:FF:000001">
    <property type="entry name" value="1,4-alpha-glucan branching enzyme"/>
    <property type="match status" value="1"/>
</dbReference>
<feature type="domain" description="Glycosyl hydrolase family 13 catalytic" evidence="7">
    <location>
        <begin position="678"/>
        <end position="1039"/>
    </location>
</feature>
<dbReference type="Gene3D" id="3.20.20.80">
    <property type="entry name" value="Glycosidases"/>
    <property type="match status" value="1"/>
</dbReference>
<dbReference type="GO" id="GO:0003844">
    <property type="term" value="F:1,4-alpha-glucan branching enzyme activity"/>
    <property type="evidence" value="ECO:0007669"/>
    <property type="project" value="UniProtKB-EC"/>
</dbReference>
<dbReference type="CDD" id="cd02854">
    <property type="entry name" value="E_set_GBE_euk_N"/>
    <property type="match status" value="1"/>
</dbReference>
<sequence>MTRLCLLIFSICLYAASITCTEGSQTGTDGKSSRGEPLKGISNDFLAKLNSDQDLERPCLNLDFNSFHNLVTHQGSIRSIAKRAFSVDMTRLCLLIFSVCLFAASITCTEGSQTGTDEKSSRGEPLNGISDDVLAKLNSDQDLQKFYHDAFERGLTLESSLEEWAEFSKNKSKSYPVLLKRLKNVAKILGSDPFFMKAWEIIIKAEESTNPSNSLPDLELFLVKELRSNVALARKLMDIVSVAMETDPDLEKAVNLDVYSLHNLVSRALLLKLCCKESIFIDMTRLCLLAFSVCLHVASITCSDGAIAPPQKGTDEKSSRGEALEGISDNVLAKLNSNKDLERVWQQDAFQRNTADWHLNLDFHSFHHLLTRASLLKLCCKESIFYRYDSALPPCLLRLPISVAKKAFSVDMTRLCPLIFSVCLYAASFTCTEGAIARPQKGTDEKSSRGEPLKGISNDVLAKLNSDQDLERTERESAEMGGKYSSLNPMEVDVPDIKQLLDRDHYLKPYEAEIRRRYAVFKDYVDKVSEQEGGISKFTQGYEYFGMHFNPDNSVTCREWAPGAVNLYLAGDFNNWNRTSHQFHKLPFGKYEIIIPPNEDGSCALKHLSEVKVIVQKPNGELLDRLSPWAVYVTQPPKHESLSYKQRVWHPPAEQKYSFRHPKPKRPESMRIYECHVGIATQEHKVGSYNEFAQNIIPRIKKQGYNTIQLMAIMEHAYYASFGYQVTSFYAASSRYGTPEELKFLIDTAHEHGIYVLLDVVHSHASKNTLDGLNNFDGTNSCFFHEGPRGEHTLWDSRLFNYSEYEVLRFLLSNLRWYTDDHGMGEGFSGNYDEYFGLNTDTEAVVYLMLANYMLHDLYPEITTIAEDVSGMPAMCRPVSEGGIGFDYRLAMAIPDKWIKLLKEVSDEHWEVGHIVHTLSNRRWMEKTVAYAESHDQALVGDKTIAFWLMDKEMYTHMSVLSEGSPIIDRGLALHKMIRLITHALGGEAYLNFMGNEFGHPEWLDFPREGNNDSFHYARRQWNLVDDANLKYKYLNFFDEDMNKTEEHFGWLRKDPGYVSWKHEADKVIAFERAELLFVFNFHPEKSFTNYRLGVDQPGEYRVVLCTDDERYGGFKRVDTTILHSTFNEGHANRRYSLQAYLPSRTAIVFARR</sequence>
<comment type="caution">
    <text evidence="8">The sequence shown here is derived from an EMBL/GenBank/DDBJ whole genome shotgun (WGS) entry which is preliminary data.</text>
</comment>
<dbReference type="InterPro" id="IPR013783">
    <property type="entry name" value="Ig-like_fold"/>
</dbReference>
<dbReference type="GO" id="GO:0005737">
    <property type="term" value="C:cytoplasm"/>
    <property type="evidence" value="ECO:0007669"/>
    <property type="project" value="TreeGrafter"/>
</dbReference>
<dbReference type="GO" id="GO:0043169">
    <property type="term" value="F:cation binding"/>
    <property type="evidence" value="ECO:0007669"/>
    <property type="project" value="InterPro"/>
</dbReference>
<evidence type="ECO:0000313" key="9">
    <source>
        <dbReference type="Proteomes" id="UP000494165"/>
    </source>
</evidence>
<evidence type="ECO:0000256" key="6">
    <source>
        <dbReference type="SAM" id="SignalP"/>
    </source>
</evidence>
<dbReference type="AlphaFoldDB" id="A0A8S1CXW2"/>
<comment type="catalytic activity">
    <reaction evidence="1">
        <text>Transfers a segment of a (1-&gt;4)-alpha-D-glucan chain to a primary hydroxy group in a similar glucan chain.</text>
        <dbReference type="EC" id="2.4.1.18"/>
    </reaction>
</comment>
<dbReference type="PANTHER" id="PTHR43651:SF3">
    <property type="entry name" value="1,4-ALPHA-GLUCAN-BRANCHING ENZYME"/>
    <property type="match status" value="1"/>
</dbReference>
<dbReference type="InterPro" id="IPR004193">
    <property type="entry name" value="Glyco_hydro_13_N"/>
</dbReference>
<dbReference type="InterPro" id="IPR014756">
    <property type="entry name" value="Ig_E-set"/>
</dbReference>
<dbReference type="Pfam" id="PF00128">
    <property type="entry name" value="Alpha-amylase"/>
    <property type="match status" value="1"/>
</dbReference>
<proteinExistence type="inferred from homology"/>
<gene>
    <name evidence="8" type="ORF">CLODIP_2_CD04818</name>
</gene>
<keyword evidence="9" id="KW-1185">Reference proteome</keyword>
<comment type="pathway">
    <text evidence="5">Glycan biosynthesis.</text>
</comment>
<dbReference type="SUPFAM" id="SSF51011">
    <property type="entry name" value="Glycosyl hydrolase domain"/>
    <property type="match status" value="1"/>
</dbReference>
<evidence type="ECO:0000256" key="4">
    <source>
        <dbReference type="ARBA" id="ARBA00022679"/>
    </source>
</evidence>
<dbReference type="PANTHER" id="PTHR43651">
    <property type="entry name" value="1,4-ALPHA-GLUCAN-BRANCHING ENZYME"/>
    <property type="match status" value="1"/>
</dbReference>
<protein>
    <recommendedName>
        <fullName evidence="3">1,4-alpha-glucan branching enzyme</fullName>
        <ecNumber evidence="3">2.4.1.18</ecNumber>
    </recommendedName>
</protein>
<dbReference type="InterPro" id="IPR006047">
    <property type="entry name" value="GH13_cat_dom"/>
</dbReference>
<dbReference type="Pfam" id="PF02806">
    <property type="entry name" value="Alpha-amylase_C"/>
    <property type="match status" value="1"/>
</dbReference>
<dbReference type="EMBL" id="CADEPI010000103">
    <property type="protein sequence ID" value="CAB3374722.1"/>
    <property type="molecule type" value="Genomic_DNA"/>
</dbReference>
<organism evidence="8 9">
    <name type="scientific">Cloeon dipterum</name>
    <dbReference type="NCBI Taxonomy" id="197152"/>
    <lineage>
        <taxon>Eukaryota</taxon>
        <taxon>Metazoa</taxon>
        <taxon>Ecdysozoa</taxon>
        <taxon>Arthropoda</taxon>
        <taxon>Hexapoda</taxon>
        <taxon>Insecta</taxon>
        <taxon>Pterygota</taxon>
        <taxon>Palaeoptera</taxon>
        <taxon>Ephemeroptera</taxon>
        <taxon>Pisciforma</taxon>
        <taxon>Baetidae</taxon>
        <taxon>Cloeon</taxon>
    </lineage>
</organism>
<keyword evidence="4" id="KW-0808">Transferase</keyword>
<dbReference type="InterPro" id="IPR017853">
    <property type="entry name" value="GH"/>
</dbReference>
<dbReference type="Gene3D" id="2.60.40.10">
    <property type="entry name" value="Immunoglobulins"/>
    <property type="match status" value="1"/>
</dbReference>
<evidence type="ECO:0000256" key="1">
    <source>
        <dbReference type="ARBA" id="ARBA00000826"/>
    </source>
</evidence>
<accession>A0A8S1CXW2</accession>
<dbReference type="Pfam" id="PF02922">
    <property type="entry name" value="CBM_48"/>
    <property type="match status" value="1"/>
</dbReference>
<dbReference type="SUPFAM" id="SSF51445">
    <property type="entry name" value="(Trans)glycosidases"/>
    <property type="match status" value="1"/>
</dbReference>
<dbReference type="GO" id="GO:0004553">
    <property type="term" value="F:hydrolase activity, hydrolyzing O-glycosyl compounds"/>
    <property type="evidence" value="ECO:0007669"/>
    <property type="project" value="InterPro"/>
</dbReference>